<feature type="transmembrane region" description="Helical" evidence="12">
    <location>
        <begin position="72"/>
        <end position="97"/>
    </location>
</feature>
<feature type="transmembrane region" description="Helical" evidence="12">
    <location>
        <begin position="132"/>
        <end position="157"/>
    </location>
</feature>
<dbReference type="AlphaFoldDB" id="F6Z382"/>
<keyword evidence="3" id="KW-0813">Transport</keyword>
<comment type="similarity">
    <text evidence="2 11">Belongs to the sodium:solute symporter (SSF) (TC 2.A.21) family.</text>
</comment>
<name>F6Z382_CIOIN</name>
<evidence type="ECO:0000256" key="6">
    <source>
        <dbReference type="ARBA" id="ARBA00022989"/>
    </source>
</evidence>
<evidence type="ECO:0000256" key="8">
    <source>
        <dbReference type="ARBA" id="ARBA00023065"/>
    </source>
</evidence>
<dbReference type="InterPro" id="IPR051163">
    <property type="entry name" value="Sodium:Solute_Symporter_SSF"/>
</dbReference>
<keyword evidence="6 12" id="KW-1133">Transmembrane helix</keyword>
<dbReference type="InterPro" id="IPR038377">
    <property type="entry name" value="Na/Glc_symporter_sf"/>
</dbReference>
<keyword evidence="14" id="KW-1185">Reference proteome</keyword>
<keyword evidence="9 12" id="KW-0472">Membrane</keyword>
<reference evidence="13" key="3">
    <citation type="submission" date="2025-09" db="UniProtKB">
        <authorList>
            <consortium name="Ensembl"/>
        </authorList>
    </citation>
    <scope>IDENTIFICATION</scope>
</reference>
<evidence type="ECO:0000256" key="12">
    <source>
        <dbReference type="SAM" id="Phobius"/>
    </source>
</evidence>
<keyword evidence="8" id="KW-0406">Ion transport</keyword>
<evidence type="ECO:0000256" key="5">
    <source>
        <dbReference type="ARBA" id="ARBA00022692"/>
    </source>
</evidence>
<comment type="subcellular location">
    <subcellularLocation>
        <location evidence="1">Cell membrane</location>
        <topology evidence="1">Multi-pass membrane protein</topology>
    </subcellularLocation>
</comment>
<dbReference type="GO" id="GO:0006814">
    <property type="term" value="P:sodium ion transport"/>
    <property type="evidence" value="ECO:0000318"/>
    <property type="project" value="GO_Central"/>
</dbReference>
<dbReference type="PROSITE" id="PS50283">
    <property type="entry name" value="NA_SOLUT_SYMP_3"/>
    <property type="match status" value="1"/>
</dbReference>
<dbReference type="GO" id="GO:0005886">
    <property type="term" value="C:plasma membrane"/>
    <property type="evidence" value="ECO:0007669"/>
    <property type="project" value="UniProtKB-SubCell"/>
</dbReference>
<keyword evidence="5 12" id="KW-0812">Transmembrane</keyword>
<evidence type="ECO:0000256" key="4">
    <source>
        <dbReference type="ARBA" id="ARBA00022475"/>
    </source>
</evidence>
<keyword evidence="10" id="KW-0739">Sodium transport</keyword>
<keyword evidence="7" id="KW-0915">Sodium</keyword>
<dbReference type="PANTHER" id="PTHR42985">
    <property type="entry name" value="SODIUM-COUPLED MONOCARBOXYLATE TRANSPORTER"/>
    <property type="match status" value="1"/>
</dbReference>
<feature type="transmembrane region" description="Helical" evidence="12">
    <location>
        <begin position="178"/>
        <end position="199"/>
    </location>
</feature>
<dbReference type="Gene3D" id="1.20.1730.10">
    <property type="entry name" value="Sodium/glucose cotransporter"/>
    <property type="match status" value="1"/>
</dbReference>
<evidence type="ECO:0000256" key="11">
    <source>
        <dbReference type="RuleBase" id="RU362091"/>
    </source>
</evidence>
<dbReference type="InterPro" id="IPR001734">
    <property type="entry name" value="Na/solute_symporter"/>
</dbReference>
<feature type="transmembrane region" description="Helical" evidence="12">
    <location>
        <begin position="29"/>
        <end position="51"/>
    </location>
</feature>
<evidence type="ECO:0000256" key="1">
    <source>
        <dbReference type="ARBA" id="ARBA00004651"/>
    </source>
</evidence>
<keyword evidence="4" id="KW-1003">Cell membrane</keyword>
<evidence type="ECO:0000256" key="7">
    <source>
        <dbReference type="ARBA" id="ARBA00023053"/>
    </source>
</evidence>
<evidence type="ECO:0000256" key="9">
    <source>
        <dbReference type="ARBA" id="ARBA00023136"/>
    </source>
</evidence>
<gene>
    <name evidence="13" type="primary">LOC100178050</name>
</gene>
<dbReference type="Proteomes" id="UP000008144">
    <property type="component" value="Unassembled WGS sequence"/>
</dbReference>
<dbReference type="PANTHER" id="PTHR42985:SF45">
    <property type="entry name" value="SODIUM_IODIDE COTRANSPORTER-LIKE"/>
    <property type="match status" value="1"/>
</dbReference>
<accession>F6Z382</accession>
<evidence type="ECO:0000256" key="2">
    <source>
        <dbReference type="ARBA" id="ARBA00006434"/>
    </source>
</evidence>
<dbReference type="Ensembl" id="ENSCINT00000015025.3">
    <property type="protein sequence ID" value="ENSCINP00000015025.3"/>
    <property type="gene ID" value="ENSCING00000007321.3"/>
</dbReference>
<dbReference type="OMA" id="CIMFAYY"/>
<dbReference type="InParanoid" id="F6Z382"/>
<protein>
    <submittedName>
        <fullName evidence="13">Sodium/iodide cotransporter-like</fullName>
    </submittedName>
</protein>
<evidence type="ECO:0000313" key="14">
    <source>
        <dbReference type="Proteomes" id="UP000008144"/>
    </source>
</evidence>
<proteinExistence type="inferred from homology"/>
<dbReference type="STRING" id="7719.ENSCINP00000015025"/>
<evidence type="ECO:0000256" key="10">
    <source>
        <dbReference type="ARBA" id="ARBA00023201"/>
    </source>
</evidence>
<dbReference type="HOGENOM" id="CLU_018808_11_1_1"/>
<dbReference type="GO" id="GO:0015293">
    <property type="term" value="F:symporter activity"/>
    <property type="evidence" value="ECO:0000318"/>
    <property type="project" value="GO_Central"/>
</dbReference>
<reference evidence="14" key="1">
    <citation type="journal article" date="2002" name="Science">
        <title>The draft genome of Ciona intestinalis: insights into chordate and vertebrate origins.</title>
        <authorList>
            <person name="Dehal P."/>
            <person name="Satou Y."/>
            <person name="Campbell R.K."/>
            <person name="Chapman J."/>
            <person name="Degnan B."/>
            <person name="De Tomaso A."/>
            <person name="Davidson B."/>
            <person name="Di Gregorio A."/>
            <person name="Gelpke M."/>
            <person name="Goodstein D.M."/>
            <person name="Harafuji N."/>
            <person name="Hastings K.E."/>
            <person name="Ho I."/>
            <person name="Hotta K."/>
            <person name="Huang W."/>
            <person name="Kawashima T."/>
            <person name="Lemaire P."/>
            <person name="Martinez D."/>
            <person name="Meinertzhagen I.A."/>
            <person name="Necula S."/>
            <person name="Nonaka M."/>
            <person name="Putnam N."/>
            <person name="Rash S."/>
            <person name="Saiga H."/>
            <person name="Satake M."/>
            <person name="Terry A."/>
            <person name="Yamada L."/>
            <person name="Wang H.G."/>
            <person name="Awazu S."/>
            <person name="Azumi K."/>
            <person name="Boore J."/>
            <person name="Branno M."/>
            <person name="Chin-Bow S."/>
            <person name="DeSantis R."/>
            <person name="Doyle S."/>
            <person name="Francino P."/>
            <person name="Keys D.N."/>
            <person name="Haga S."/>
            <person name="Hayashi H."/>
            <person name="Hino K."/>
            <person name="Imai K.S."/>
            <person name="Inaba K."/>
            <person name="Kano S."/>
            <person name="Kobayashi K."/>
            <person name="Kobayashi M."/>
            <person name="Lee B.I."/>
            <person name="Makabe K.W."/>
            <person name="Manohar C."/>
            <person name="Matassi G."/>
            <person name="Medina M."/>
            <person name="Mochizuki Y."/>
            <person name="Mount S."/>
            <person name="Morishita T."/>
            <person name="Miura S."/>
            <person name="Nakayama A."/>
            <person name="Nishizaka S."/>
            <person name="Nomoto H."/>
            <person name="Ohta F."/>
            <person name="Oishi K."/>
            <person name="Rigoutsos I."/>
            <person name="Sano M."/>
            <person name="Sasaki A."/>
            <person name="Sasakura Y."/>
            <person name="Shoguchi E."/>
            <person name="Shin-i T."/>
            <person name="Spagnuolo A."/>
            <person name="Stainier D."/>
            <person name="Suzuki M.M."/>
            <person name="Tassy O."/>
            <person name="Takatori N."/>
            <person name="Tokuoka M."/>
            <person name="Yagi K."/>
            <person name="Yoshizaki F."/>
            <person name="Wada S."/>
            <person name="Zhang C."/>
            <person name="Hyatt P.D."/>
            <person name="Larimer F."/>
            <person name="Detter C."/>
            <person name="Doggett N."/>
            <person name="Glavina T."/>
            <person name="Hawkins T."/>
            <person name="Richardson P."/>
            <person name="Lucas S."/>
            <person name="Kohara Y."/>
            <person name="Levine M."/>
            <person name="Satoh N."/>
            <person name="Rokhsar D.S."/>
        </authorList>
    </citation>
    <scope>NUCLEOTIDE SEQUENCE [LARGE SCALE GENOMIC DNA]</scope>
</reference>
<feature type="transmembrane region" description="Helical" evidence="12">
    <location>
        <begin position="234"/>
        <end position="259"/>
    </location>
</feature>
<evidence type="ECO:0000256" key="3">
    <source>
        <dbReference type="ARBA" id="ARBA00022448"/>
    </source>
</evidence>
<dbReference type="GeneTree" id="ENSGT00940000164120"/>
<evidence type="ECO:0000313" key="13">
    <source>
        <dbReference type="Ensembl" id="ENSCINP00000015025.3"/>
    </source>
</evidence>
<feature type="transmembrane region" description="Helical" evidence="12">
    <location>
        <begin position="205"/>
        <end position="227"/>
    </location>
</feature>
<dbReference type="Pfam" id="PF00474">
    <property type="entry name" value="SSF"/>
    <property type="match status" value="1"/>
</dbReference>
<reference evidence="13" key="2">
    <citation type="submission" date="2025-08" db="UniProtKB">
        <authorList>
            <consortium name="Ensembl"/>
        </authorList>
    </citation>
    <scope>IDENTIFICATION</scope>
</reference>
<organism evidence="13 14">
    <name type="scientific">Ciona intestinalis</name>
    <name type="common">Transparent sea squirt</name>
    <name type="synonym">Ascidia intestinalis</name>
    <dbReference type="NCBI Taxonomy" id="7719"/>
    <lineage>
        <taxon>Eukaryota</taxon>
        <taxon>Metazoa</taxon>
        <taxon>Chordata</taxon>
        <taxon>Tunicata</taxon>
        <taxon>Ascidiacea</taxon>
        <taxon>Phlebobranchia</taxon>
        <taxon>Cionidae</taxon>
        <taxon>Ciona</taxon>
    </lineage>
</organism>
<feature type="transmembrane region" description="Helical" evidence="12">
    <location>
        <begin position="314"/>
        <end position="335"/>
    </location>
</feature>
<sequence length="401" mass="43605">MLVGGWGNVFAALEKGHRMNFFSFDLDPTIRATTFSVVIGMTVFTCGVQCTSQALAQRYLSCKTLKQARQSMVIGSITNAVLVTICGLNGCIMFAYYKDCDPVLSKKIHKIDEIMPFMVMDVFSKMPGMSGVFVSTIYSGTLSTVSSGINSLANVILEDFYKPKRPNLSQKSYLLASKLFAFTLGIIMTATAYVVPFLGTTVVQIVVSAFGLFLGPVLATFTMGIFIPWTNSKGAIIGALVGSAVACWVCVGGLVYAPYHDIKQILPRNISGCVSNSFNATEGLTTPLFGHTMLPTAIPTSSPSLTTTLYSVSYMYHAMIGFMVALLTGVAASFVTGHNIASQADPQLFLPLFDNKFLPEKVRKCFRLGVPEIQPRKFCFAENCRLEEKINLNQNGTENVQ</sequence>